<accession>A0A4R4DRX6</accession>
<name>A0A4R4DRX6_9PROT</name>
<comment type="caution">
    <text evidence="2">The sequence shown here is derived from an EMBL/GenBank/DDBJ whole genome shotgun (WGS) entry which is preliminary data.</text>
</comment>
<feature type="region of interest" description="Disordered" evidence="1">
    <location>
        <begin position="791"/>
        <end position="815"/>
    </location>
</feature>
<gene>
    <name evidence="2" type="ORF">EXY23_06530</name>
</gene>
<reference evidence="2 3" key="1">
    <citation type="submission" date="2019-03" db="EMBL/GenBank/DDBJ databases">
        <title>Paracraurococcus aquatilis NE82 genome sequence.</title>
        <authorList>
            <person name="Zhao Y."/>
            <person name="Du Z."/>
        </authorList>
    </citation>
    <scope>NUCLEOTIDE SEQUENCE [LARGE SCALE GENOMIC DNA]</scope>
    <source>
        <strain evidence="2 3">NE82</strain>
    </source>
</reference>
<dbReference type="AlphaFoldDB" id="A0A4R4DRX6"/>
<keyword evidence="3" id="KW-1185">Reference proteome</keyword>
<dbReference type="InterPro" id="IPR027417">
    <property type="entry name" value="P-loop_NTPase"/>
</dbReference>
<dbReference type="EMBL" id="SKBM01000005">
    <property type="protein sequence ID" value="TCZ64302.1"/>
    <property type="molecule type" value="Genomic_DNA"/>
</dbReference>
<evidence type="ECO:0000256" key="1">
    <source>
        <dbReference type="SAM" id="MobiDB-lite"/>
    </source>
</evidence>
<sequence>MTRDPFAPLPAADSSAAEQGTWTPILPSPHPLPETMRHRRHGAPTTTWHYRDAAGALLFAVCRFDPAGARKEILPLSCGAEGWRWKALPEPRPLYGLDRLAARPAAPVLVVEGEKAADAAVGIFPDFAVVTWPGGAQAVGKADWSPLRGRLVAAWPDNDAPGHKAAAEVAKATSAAGAARAVVVPVPREWPKGWDVADPLPEGATADMLRDMLARAMAEPPRVEAPGDALRADVARAAAMAHEDWLAARLYMARRHRVPVAELDALRTEAIRAQRQIEGGEREAPTDPRGRADLLVDSADLPDTAAELATMLATRPHLFDRGGPARIARDRARDGFVVESLTLNGVVNETHRIARPWQWAKNRGTGAMERRDVTLPERVAKLYLDNRDGWGLRPLDGITSAPLLHPDGTIRVAEGYDPETRLWCERVPAVTVAAAPSREDAGTALLRLRRWFRTFAFADAERVAEAGAPVPVVDTAKPPGADESAFLCALLTAVCRPCLWLAPGLLARAPEYSGAGTGKGLLVRAICAIAFGARPVAMTAGAGTEELDKRITAALMEAGTTLFLDNVNSTALKSDVLASVITERPAAVRPLGRSATVQLNPTAFVAVTGNGLLLSEDMARRFLTVELDAGMEDPEARDFRGDLLRDTLAAREALLADALTIWRWGRQLGDALPAGRSLGSFTDWARWCRDPLVALGCRDPALRVADAKAKDPRRQQVGEIFTAWWEAHRDRPVAVADLAEPVRMAADPAGRGRQYLARVVRGLDGTRAAGFVLMRSASAGRWTPDRYALRRAPNEGRGAPMPPMPPMPSDAAASATIAGASAWSADL</sequence>
<evidence type="ECO:0000313" key="3">
    <source>
        <dbReference type="Proteomes" id="UP000295023"/>
    </source>
</evidence>
<organism evidence="2 3">
    <name type="scientific">Roseicella aquatilis</name>
    <dbReference type="NCBI Taxonomy" id="2527868"/>
    <lineage>
        <taxon>Bacteria</taxon>
        <taxon>Pseudomonadati</taxon>
        <taxon>Pseudomonadota</taxon>
        <taxon>Alphaproteobacteria</taxon>
        <taxon>Acetobacterales</taxon>
        <taxon>Roseomonadaceae</taxon>
        <taxon>Roseicella</taxon>
    </lineage>
</organism>
<protein>
    <recommendedName>
        <fullName evidence="4">DUF927 domain-containing protein</fullName>
    </recommendedName>
</protein>
<dbReference type="Gene3D" id="3.40.1360.10">
    <property type="match status" value="1"/>
</dbReference>
<dbReference type="Proteomes" id="UP000295023">
    <property type="component" value="Unassembled WGS sequence"/>
</dbReference>
<dbReference type="SUPFAM" id="SSF52540">
    <property type="entry name" value="P-loop containing nucleoside triphosphate hydrolases"/>
    <property type="match status" value="1"/>
</dbReference>
<evidence type="ECO:0008006" key="4">
    <source>
        <dbReference type="Google" id="ProtNLM"/>
    </source>
</evidence>
<proteinExistence type="predicted"/>
<feature type="region of interest" description="Disordered" evidence="1">
    <location>
        <begin position="1"/>
        <end position="43"/>
    </location>
</feature>
<evidence type="ECO:0000313" key="2">
    <source>
        <dbReference type="EMBL" id="TCZ64302.1"/>
    </source>
</evidence>